<dbReference type="SUPFAM" id="SSF54909">
    <property type="entry name" value="Dimeric alpha+beta barrel"/>
    <property type="match status" value="1"/>
</dbReference>
<dbReference type="InterPro" id="IPR012577">
    <property type="entry name" value="NIPSNAP"/>
</dbReference>
<protein>
    <recommendedName>
        <fullName evidence="1">NIPSNAP domain-containing protein</fullName>
    </recommendedName>
</protein>
<dbReference type="EMBL" id="NAJQ01000795">
    <property type="protein sequence ID" value="TKA64818.1"/>
    <property type="molecule type" value="Genomic_DNA"/>
</dbReference>
<organism evidence="2 3">
    <name type="scientific">Friedmanniomyces simplex</name>
    <dbReference type="NCBI Taxonomy" id="329884"/>
    <lineage>
        <taxon>Eukaryota</taxon>
        <taxon>Fungi</taxon>
        <taxon>Dikarya</taxon>
        <taxon>Ascomycota</taxon>
        <taxon>Pezizomycotina</taxon>
        <taxon>Dothideomycetes</taxon>
        <taxon>Dothideomycetidae</taxon>
        <taxon>Mycosphaerellales</taxon>
        <taxon>Teratosphaeriaceae</taxon>
        <taxon>Friedmanniomyces</taxon>
    </lineage>
</organism>
<dbReference type="Gene3D" id="3.30.70.100">
    <property type="match status" value="1"/>
</dbReference>
<gene>
    <name evidence="2" type="ORF">B0A55_11902</name>
</gene>
<accession>A0A4U0WQ62</accession>
<dbReference type="OrthoDB" id="10269017at2759"/>
<reference evidence="2 3" key="1">
    <citation type="submission" date="2017-03" db="EMBL/GenBank/DDBJ databases">
        <title>Genomes of endolithic fungi from Antarctica.</title>
        <authorList>
            <person name="Coleine C."/>
            <person name="Masonjones S."/>
            <person name="Stajich J.E."/>
        </authorList>
    </citation>
    <scope>NUCLEOTIDE SEQUENCE [LARGE SCALE GENOMIC DNA]</scope>
    <source>
        <strain evidence="2 3">CCFEE 5184</strain>
    </source>
</reference>
<evidence type="ECO:0000259" key="1">
    <source>
        <dbReference type="Pfam" id="PF07978"/>
    </source>
</evidence>
<keyword evidence="3" id="KW-1185">Reference proteome</keyword>
<dbReference type="InterPro" id="IPR011008">
    <property type="entry name" value="Dimeric_a/b-barrel"/>
</dbReference>
<evidence type="ECO:0000313" key="2">
    <source>
        <dbReference type="EMBL" id="TKA64818.1"/>
    </source>
</evidence>
<name>A0A4U0WQ62_9PEZI</name>
<feature type="domain" description="NIPSNAP" evidence="1">
    <location>
        <begin position="1"/>
        <end position="91"/>
    </location>
</feature>
<comment type="caution">
    <text evidence="2">The sequence shown here is derived from an EMBL/GenBank/DDBJ whole genome shotgun (WGS) entry which is preliminary data.</text>
</comment>
<sequence>MPNFLTRFENDTLKIWGEHGIKQVAIWTNLVGPDADNLTHMLAWDSVADRKRKWNAFFAVPEWQEGKAASEKDGPINAKVACSFLSTTKLSAIP</sequence>
<evidence type="ECO:0000313" key="3">
    <source>
        <dbReference type="Proteomes" id="UP000309340"/>
    </source>
</evidence>
<dbReference type="Pfam" id="PF07978">
    <property type="entry name" value="NIPSNAP"/>
    <property type="match status" value="1"/>
</dbReference>
<dbReference type="Proteomes" id="UP000309340">
    <property type="component" value="Unassembled WGS sequence"/>
</dbReference>
<proteinExistence type="predicted"/>
<dbReference type="AlphaFoldDB" id="A0A4U0WQ62"/>